<protein>
    <recommendedName>
        <fullName evidence="2">Fertility inhibition protein</fullName>
    </recommendedName>
    <alternativeName>
        <fullName evidence="9">Conjugal transfer repressor</fullName>
    </alternativeName>
</protein>
<comment type="similarity">
    <text evidence="1">Belongs to the FinO family.</text>
</comment>
<comment type="caution">
    <text evidence="12">The sequence shown here is derived from an EMBL/GenBank/DDBJ whole genome shotgun (WGS) entry which is preliminary data.</text>
</comment>
<accession>A0A3V2P016</accession>
<gene>
    <name evidence="12" type="ORF">DSF98_21730</name>
</gene>
<evidence type="ECO:0000256" key="2">
    <source>
        <dbReference type="ARBA" id="ARBA00020429"/>
    </source>
</evidence>
<evidence type="ECO:0000256" key="10">
    <source>
        <dbReference type="SAM" id="Coils"/>
    </source>
</evidence>
<dbReference type="SUPFAM" id="SSF48657">
    <property type="entry name" value="FinO-like"/>
    <property type="match status" value="1"/>
</dbReference>
<keyword evidence="6" id="KW-0805">Transcription regulation</keyword>
<keyword evidence="3" id="KW-0678">Repressor</keyword>
<feature type="coiled-coil region" evidence="10">
    <location>
        <begin position="153"/>
        <end position="180"/>
    </location>
</feature>
<keyword evidence="4" id="KW-0694">RNA-binding</keyword>
<sequence>MTEQKRPVLTLKRATGNETSVRRKKTVINVTTPPKWKVKKQKLADKAAREAALIAEKKEAARELSVYGKIRPLAEAVGLLKPWWPGLFEGDMPRLLQCGIREELLAEVEEKHLPLSRKQLRRALKTIVRSPEYLTAMNAGAARYSKTGDVAGVVTAEDEASARERLKKRLRQQRRRAELQAILDRKY</sequence>
<feature type="domain" description="ProQ/FinO" evidence="11">
    <location>
        <begin position="68"/>
        <end position="182"/>
    </location>
</feature>
<keyword evidence="7" id="KW-0804">Transcription</keyword>
<name>A0A3V2P016_SALET</name>
<dbReference type="Proteomes" id="UP000839682">
    <property type="component" value="Unassembled WGS sequence"/>
</dbReference>
<dbReference type="InterPro" id="IPR036442">
    <property type="entry name" value="ProQ/FinO_sf"/>
</dbReference>
<keyword evidence="5" id="KW-0184">Conjugation</keyword>
<evidence type="ECO:0000313" key="12">
    <source>
        <dbReference type="EMBL" id="EAA7255261.1"/>
    </source>
</evidence>
<dbReference type="NCBIfam" id="NF010317">
    <property type="entry name" value="PRK13754.1"/>
    <property type="match status" value="1"/>
</dbReference>
<comment type="function">
    <text evidence="8">One of the components on the FinOP fertility inhibition complex, which inhibits the expression of traJ gene, which in turn regulates the expression of some 20 transfer genes. The transfer genes are responsible for the process, called conjugal transfer, in which DNA is transmitted from one bacterial host to another. RNA-binding that interacts with the traJ mRNA and its antisense RNA, finP, stabilizing finP against endonucleolytic degradation and facilitating sense-antisense RNA recognition.</text>
</comment>
<dbReference type="Pfam" id="PF04352">
    <property type="entry name" value="ProQ"/>
    <property type="match status" value="1"/>
</dbReference>
<keyword evidence="10" id="KW-0175">Coiled coil</keyword>
<evidence type="ECO:0000256" key="9">
    <source>
        <dbReference type="ARBA" id="ARBA00031673"/>
    </source>
</evidence>
<evidence type="ECO:0000256" key="5">
    <source>
        <dbReference type="ARBA" id="ARBA00022971"/>
    </source>
</evidence>
<evidence type="ECO:0000256" key="7">
    <source>
        <dbReference type="ARBA" id="ARBA00023163"/>
    </source>
</evidence>
<reference evidence="12" key="1">
    <citation type="submission" date="2018-07" db="EMBL/GenBank/DDBJ databases">
        <authorList>
            <person name="Ashton P.M."/>
            <person name="Dallman T."/>
            <person name="Nair S."/>
            <person name="De Pinna E."/>
            <person name="Peters T."/>
            <person name="Grant K."/>
        </authorList>
    </citation>
    <scope>NUCLEOTIDE SEQUENCE [LARGE SCALE GENOMIC DNA]</scope>
    <source>
        <strain evidence="12">440016</strain>
    </source>
</reference>
<evidence type="ECO:0000256" key="4">
    <source>
        <dbReference type="ARBA" id="ARBA00022884"/>
    </source>
</evidence>
<evidence type="ECO:0000256" key="6">
    <source>
        <dbReference type="ARBA" id="ARBA00023015"/>
    </source>
</evidence>
<dbReference type="InterPro" id="IPR021065">
    <property type="entry name" value="Fertility_inhibition_FinO_N"/>
</dbReference>
<dbReference type="AlphaFoldDB" id="A0A3V2P016"/>
<dbReference type="GO" id="GO:0003723">
    <property type="term" value="F:RNA binding"/>
    <property type="evidence" value="ECO:0007669"/>
    <property type="project" value="UniProtKB-KW"/>
</dbReference>
<dbReference type="EMBL" id="AAACIV010000026">
    <property type="protein sequence ID" value="EAA7255261.1"/>
    <property type="molecule type" value="Genomic_DNA"/>
</dbReference>
<evidence type="ECO:0000259" key="11">
    <source>
        <dbReference type="SMART" id="SM00945"/>
    </source>
</evidence>
<evidence type="ECO:0000256" key="1">
    <source>
        <dbReference type="ARBA" id="ARBA00008521"/>
    </source>
</evidence>
<dbReference type="SMART" id="SM00945">
    <property type="entry name" value="ProQ"/>
    <property type="match status" value="1"/>
</dbReference>
<dbReference type="Pfam" id="PF12602">
    <property type="entry name" value="FinO_N"/>
    <property type="match status" value="1"/>
</dbReference>
<evidence type="ECO:0000256" key="3">
    <source>
        <dbReference type="ARBA" id="ARBA00022491"/>
    </source>
</evidence>
<dbReference type="Gene3D" id="1.10.1710.10">
    <property type="entry name" value="ProQ/FinO domain"/>
    <property type="match status" value="1"/>
</dbReference>
<proteinExistence type="inferred from homology"/>
<organism evidence="12">
    <name type="scientific">Salmonella enterica I</name>
    <dbReference type="NCBI Taxonomy" id="59201"/>
    <lineage>
        <taxon>Bacteria</taxon>
        <taxon>Pseudomonadati</taxon>
        <taxon>Pseudomonadota</taxon>
        <taxon>Gammaproteobacteria</taxon>
        <taxon>Enterobacterales</taxon>
        <taxon>Enterobacteriaceae</taxon>
        <taxon>Salmonella</taxon>
    </lineage>
</organism>
<dbReference type="InterPro" id="IPR016103">
    <property type="entry name" value="ProQ/FinO"/>
</dbReference>
<evidence type="ECO:0000256" key="8">
    <source>
        <dbReference type="ARBA" id="ARBA00024796"/>
    </source>
</evidence>